<reference evidence="2" key="1">
    <citation type="submission" date="2022-11" db="UniProtKB">
        <authorList>
            <consortium name="WormBaseParasite"/>
        </authorList>
    </citation>
    <scope>IDENTIFICATION</scope>
</reference>
<name>A0A915HK71_ROMCU</name>
<keyword evidence="1" id="KW-1185">Reference proteome</keyword>
<protein>
    <submittedName>
        <fullName evidence="2">Uncharacterized protein</fullName>
    </submittedName>
</protein>
<accession>A0A915HK71</accession>
<evidence type="ECO:0000313" key="1">
    <source>
        <dbReference type="Proteomes" id="UP000887565"/>
    </source>
</evidence>
<sequence>MKYYYPNLRTEIKKLRKTVYDPKRKDAEENITIIIGVATNFIHQAIMFSELEVKDVEEEKRRVVGGTSSDFDGAGLQEDFRFYNDERLSPHIKLY</sequence>
<evidence type="ECO:0000313" key="2">
    <source>
        <dbReference type="WBParaSite" id="nRc.2.0.1.t02368-RA"/>
    </source>
</evidence>
<proteinExistence type="predicted"/>
<dbReference type="AlphaFoldDB" id="A0A915HK71"/>
<dbReference type="WBParaSite" id="nRc.2.0.1.t02368-RA">
    <property type="protein sequence ID" value="nRc.2.0.1.t02368-RA"/>
    <property type="gene ID" value="nRc.2.0.1.g02368"/>
</dbReference>
<organism evidence="1 2">
    <name type="scientific">Romanomermis culicivorax</name>
    <name type="common">Nematode worm</name>
    <dbReference type="NCBI Taxonomy" id="13658"/>
    <lineage>
        <taxon>Eukaryota</taxon>
        <taxon>Metazoa</taxon>
        <taxon>Ecdysozoa</taxon>
        <taxon>Nematoda</taxon>
        <taxon>Enoplea</taxon>
        <taxon>Dorylaimia</taxon>
        <taxon>Mermithida</taxon>
        <taxon>Mermithoidea</taxon>
        <taxon>Mermithidae</taxon>
        <taxon>Romanomermis</taxon>
    </lineage>
</organism>
<dbReference type="Proteomes" id="UP000887565">
    <property type="component" value="Unplaced"/>
</dbReference>